<dbReference type="Proteomes" id="UP000282483">
    <property type="component" value="Chromosome"/>
</dbReference>
<feature type="transmembrane region" description="Helical" evidence="2">
    <location>
        <begin position="134"/>
        <end position="156"/>
    </location>
</feature>
<dbReference type="AlphaFoldDB" id="A0A2Z5USR4"/>
<reference evidence="3 4" key="1">
    <citation type="submission" date="2017-03" db="EMBL/GenBank/DDBJ databases">
        <title>The genome sequence of Candidatus Rickettsiella viridis.</title>
        <authorList>
            <person name="Nikoh N."/>
            <person name="Tsuchida T."/>
            <person name="Yamaguchi K."/>
            <person name="Maeda T."/>
            <person name="Shigenobu S."/>
            <person name="Fukatsu T."/>
        </authorList>
    </citation>
    <scope>NUCLEOTIDE SEQUENCE [LARGE SCALE GENOMIC DNA]</scope>
    <source>
        <strain evidence="3 4">Ap-RA04</strain>
    </source>
</reference>
<evidence type="ECO:0000313" key="4">
    <source>
        <dbReference type="Proteomes" id="UP000282483"/>
    </source>
</evidence>
<dbReference type="KEGG" id="rvi:RVIR1_00840"/>
<evidence type="ECO:0000313" key="3">
    <source>
        <dbReference type="EMBL" id="BBB14626.1"/>
    </source>
</evidence>
<sequence>MIEIQNGVIKNIKALCPDGQRYLEKIENTLNLSKRNGSFDLGFVYTYSESDSSTWGSVKSTLPNKDDFKKLFPSIQKIDRSDRQEKKIPEIVEIIKKDILNTLIALEKNHANKYNAYHKFLVWIAHISKRVSGLLIFGVTTIAIAAVAAAIIFGIGTFAPTAASIVKFISTNAALVASTIVATISLTGISHVISRYILKKRNEALPTVVTTKENCDTITKVLAAGKQEKISRPPTNDLGTLKAPVPSAPYSPGCNDEPANTGPDIKDAFSRAPSR</sequence>
<keyword evidence="2" id="KW-0812">Transmembrane</keyword>
<feature type="region of interest" description="Disordered" evidence="1">
    <location>
        <begin position="229"/>
        <end position="275"/>
    </location>
</feature>
<keyword evidence="4" id="KW-1185">Reference proteome</keyword>
<organism evidence="3 4">
    <name type="scientific">Candidatus Rickettsiella viridis</name>
    <dbReference type="NCBI Taxonomy" id="676208"/>
    <lineage>
        <taxon>Bacteria</taxon>
        <taxon>Pseudomonadati</taxon>
        <taxon>Pseudomonadota</taxon>
        <taxon>Gammaproteobacteria</taxon>
        <taxon>Legionellales</taxon>
        <taxon>Coxiellaceae</taxon>
        <taxon>Rickettsiella</taxon>
    </lineage>
</organism>
<gene>
    <name evidence="3" type="ORF">RVIR1_00840</name>
</gene>
<proteinExistence type="predicted"/>
<feature type="transmembrane region" description="Helical" evidence="2">
    <location>
        <begin position="168"/>
        <end position="193"/>
    </location>
</feature>
<evidence type="ECO:0000256" key="2">
    <source>
        <dbReference type="SAM" id="Phobius"/>
    </source>
</evidence>
<protein>
    <submittedName>
        <fullName evidence="3">Uncharacterized protein</fullName>
    </submittedName>
</protein>
<evidence type="ECO:0000256" key="1">
    <source>
        <dbReference type="SAM" id="MobiDB-lite"/>
    </source>
</evidence>
<dbReference type="EMBL" id="AP018005">
    <property type="protein sequence ID" value="BBB14626.1"/>
    <property type="molecule type" value="Genomic_DNA"/>
</dbReference>
<accession>A0A2Z5USR4</accession>
<dbReference type="RefSeq" id="WP_126322151.1">
    <property type="nucleotide sequence ID" value="NZ_AP018005.1"/>
</dbReference>
<keyword evidence="2" id="KW-1133">Transmembrane helix</keyword>
<keyword evidence="2" id="KW-0472">Membrane</keyword>
<name>A0A2Z5USR4_9COXI</name>